<dbReference type="GO" id="GO:0009117">
    <property type="term" value="P:nucleotide metabolic process"/>
    <property type="evidence" value="ECO:0007669"/>
    <property type="project" value="TreeGrafter"/>
</dbReference>
<dbReference type="Gene3D" id="3.30.428.10">
    <property type="entry name" value="HIT-like"/>
    <property type="match status" value="1"/>
</dbReference>
<evidence type="ECO:0000313" key="6">
    <source>
        <dbReference type="Proteomes" id="UP000034810"/>
    </source>
</evidence>
<evidence type="ECO:0000256" key="3">
    <source>
        <dbReference type="PROSITE-ProRule" id="PRU00464"/>
    </source>
</evidence>
<feature type="domain" description="HIT" evidence="4">
    <location>
        <begin position="4"/>
        <end position="111"/>
    </location>
</feature>
<dbReference type="AlphaFoldDB" id="A0A0G1CBZ7"/>
<organism evidence="5 6">
    <name type="scientific">Candidatus Wolfebacteria bacterium GW2011_GWC1_43_10</name>
    <dbReference type="NCBI Taxonomy" id="1619011"/>
    <lineage>
        <taxon>Bacteria</taxon>
        <taxon>Candidatus Wolfeibacteriota</taxon>
    </lineage>
</organism>
<name>A0A0G1CBZ7_9BACT</name>
<evidence type="ECO:0000259" key="4">
    <source>
        <dbReference type="PROSITE" id="PS51084"/>
    </source>
</evidence>
<gene>
    <name evidence="5" type="ORF">UV58_C0003G0018</name>
</gene>
<comment type="caution">
    <text evidence="5">The sequence shown here is derived from an EMBL/GenBank/DDBJ whole genome shotgun (WGS) entry which is preliminary data.</text>
</comment>
<dbReference type="InterPro" id="IPR019808">
    <property type="entry name" value="Histidine_triad_CS"/>
</dbReference>
<accession>A0A0G1CBZ7</accession>
<feature type="short sequence motif" description="Histidine triad motif" evidence="2 3">
    <location>
        <begin position="96"/>
        <end position="100"/>
    </location>
</feature>
<dbReference type="EMBL" id="LCFA01000003">
    <property type="protein sequence ID" value="KKS82944.1"/>
    <property type="molecule type" value="Genomic_DNA"/>
</dbReference>
<evidence type="ECO:0000313" key="5">
    <source>
        <dbReference type="EMBL" id="KKS82944.1"/>
    </source>
</evidence>
<evidence type="ECO:0000256" key="2">
    <source>
        <dbReference type="PIRSR" id="PIRSR601310-3"/>
    </source>
</evidence>
<dbReference type="GO" id="GO:0003824">
    <property type="term" value="F:catalytic activity"/>
    <property type="evidence" value="ECO:0007669"/>
    <property type="project" value="InterPro"/>
</dbReference>
<dbReference type="PRINTS" id="PR00332">
    <property type="entry name" value="HISTRIAD"/>
</dbReference>
<proteinExistence type="predicted"/>
<dbReference type="PANTHER" id="PTHR46648">
    <property type="entry name" value="HIT FAMILY PROTEIN 1"/>
    <property type="match status" value="1"/>
</dbReference>
<feature type="active site" description="Tele-AMP-histidine intermediate" evidence="1">
    <location>
        <position position="98"/>
    </location>
</feature>
<dbReference type="Pfam" id="PF01230">
    <property type="entry name" value="HIT"/>
    <property type="match status" value="1"/>
</dbReference>
<protein>
    <submittedName>
        <fullName evidence="5">Histidine triad (HIT) protein, Hit-like protein involved in cell-cycle regulation</fullName>
    </submittedName>
</protein>
<dbReference type="InterPro" id="IPR036265">
    <property type="entry name" value="HIT-like_sf"/>
</dbReference>
<evidence type="ECO:0000256" key="1">
    <source>
        <dbReference type="PIRSR" id="PIRSR601310-1"/>
    </source>
</evidence>
<dbReference type="InterPro" id="IPR001310">
    <property type="entry name" value="Histidine_triad_HIT"/>
</dbReference>
<dbReference type="SUPFAM" id="SSF54197">
    <property type="entry name" value="HIT-like"/>
    <property type="match status" value="1"/>
</dbReference>
<dbReference type="Proteomes" id="UP000034810">
    <property type="component" value="Unassembled WGS sequence"/>
</dbReference>
<dbReference type="PROSITE" id="PS00892">
    <property type="entry name" value="HIT_1"/>
    <property type="match status" value="1"/>
</dbReference>
<dbReference type="InterPro" id="IPR011146">
    <property type="entry name" value="HIT-like"/>
</dbReference>
<sequence length="134" mass="14763">MDCLFCQIANRKKSAHVIYEDDAVAAVLDVFPRAVGHTLVLPKKHKETILNFSGEELGRIFDGVRKTTELLKSKLNPEGFTIGINHGKVSGQSIDHLHIHILPRFADDGGGSIHSVVDCPPKESLEEIKNKIIS</sequence>
<dbReference type="PROSITE" id="PS51084">
    <property type="entry name" value="HIT_2"/>
    <property type="match status" value="1"/>
</dbReference>
<reference evidence="5 6" key="1">
    <citation type="journal article" date="2015" name="Nature">
        <title>rRNA introns, odd ribosomes, and small enigmatic genomes across a large radiation of phyla.</title>
        <authorList>
            <person name="Brown C.T."/>
            <person name="Hug L.A."/>
            <person name="Thomas B.C."/>
            <person name="Sharon I."/>
            <person name="Castelle C.J."/>
            <person name="Singh A."/>
            <person name="Wilkins M.J."/>
            <person name="Williams K.H."/>
            <person name="Banfield J.F."/>
        </authorList>
    </citation>
    <scope>NUCLEOTIDE SEQUENCE [LARGE SCALE GENOMIC DNA]</scope>
</reference>
<dbReference type="PANTHER" id="PTHR46648:SF1">
    <property type="entry name" value="ADENOSINE 5'-MONOPHOSPHORAMIDASE HNT1"/>
    <property type="match status" value="1"/>
</dbReference>